<evidence type="ECO:0000313" key="2">
    <source>
        <dbReference type="Proteomes" id="UP000008022"/>
    </source>
</evidence>
<proteinExistence type="predicted"/>
<dbReference type="HOGENOM" id="CLU_1910088_0_0_1"/>
<accession>A0A0E0RG88</accession>
<sequence>MACDMADLLHISWPHLPDQCVGYLGQDHAGEWKNPSSVPAVPQILLLQVRRAARHVQAKASISNFAFLQDGDECNYVSRFDRQRPHRDLNTIEIQRHTIDCARYRNEASVLPLDPTLIGHALTWQVGPAADVE</sequence>
<dbReference type="AlphaFoldDB" id="A0A0E0RG88"/>
<evidence type="ECO:0000313" key="1">
    <source>
        <dbReference type="EnsemblPlants" id="ORUFI12G10260.1"/>
    </source>
</evidence>
<keyword evidence="2" id="KW-1185">Reference proteome</keyword>
<reference evidence="1" key="2">
    <citation type="submission" date="2015-06" db="UniProtKB">
        <authorList>
            <consortium name="EnsemblPlants"/>
        </authorList>
    </citation>
    <scope>IDENTIFICATION</scope>
</reference>
<dbReference type="EnsemblPlants" id="ORUFI12G10260.1">
    <property type="protein sequence ID" value="ORUFI12G10260.1"/>
    <property type="gene ID" value="ORUFI12G10260"/>
</dbReference>
<protein>
    <submittedName>
        <fullName evidence="1">Uncharacterized protein</fullName>
    </submittedName>
</protein>
<dbReference type="Gramene" id="ORUFI12G10260.1">
    <property type="protein sequence ID" value="ORUFI12G10260.1"/>
    <property type="gene ID" value="ORUFI12G10260"/>
</dbReference>
<dbReference type="Proteomes" id="UP000008022">
    <property type="component" value="Unassembled WGS sequence"/>
</dbReference>
<organism evidence="1 2">
    <name type="scientific">Oryza rufipogon</name>
    <name type="common">Brownbeard rice</name>
    <name type="synonym">Asian wild rice</name>
    <dbReference type="NCBI Taxonomy" id="4529"/>
    <lineage>
        <taxon>Eukaryota</taxon>
        <taxon>Viridiplantae</taxon>
        <taxon>Streptophyta</taxon>
        <taxon>Embryophyta</taxon>
        <taxon>Tracheophyta</taxon>
        <taxon>Spermatophyta</taxon>
        <taxon>Magnoliopsida</taxon>
        <taxon>Liliopsida</taxon>
        <taxon>Poales</taxon>
        <taxon>Poaceae</taxon>
        <taxon>BOP clade</taxon>
        <taxon>Oryzoideae</taxon>
        <taxon>Oryzeae</taxon>
        <taxon>Oryzinae</taxon>
        <taxon>Oryza</taxon>
    </lineage>
</organism>
<name>A0A0E0RG88_ORYRU</name>
<reference evidence="2" key="1">
    <citation type="submission" date="2013-06" db="EMBL/GenBank/DDBJ databases">
        <authorList>
            <person name="Zhao Q."/>
        </authorList>
    </citation>
    <scope>NUCLEOTIDE SEQUENCE</scope>
    <source>
        <strain evidence="2">cv. W1943</strain>
    </source>
</reference>